<keyword evidence="8" id="KW-1185">Reference proteome</keyword>
<comment type="similarity">
    <text evidence="1">Belongs to the glycosyl hydrolase 30 family.</text>
</comment>
<protein>
    <submittedName>
        <fullName evidence="7">Uncharacterized protein</fullName>
    </submittedName>
</protein>
<evidence type="ECO:0000256" key="2">
    <source>
        <dbReference type="ARBA" id="ARBA00022729"/>
    </source>
</evidence>
<feature type="domain" description="Glycosyl hydrolase family 59 catalytic" evidence="5">
    <location>
        <begin position="89"/>
        <end position="371"/>
    </location>
</feature>
<dbReference type="SUPFAM" id="SSF51445">
    <property type="entry name" value="(Trans)glycosidases"/>
    <property type="match status" value="1"/>
</dbReference>
<dbReference type="Gene3D" id="3.20.20.80">
    <property type="entry name" value="Glycosidases"/>
    <property type="match status" value="1"/>
</dbReference>
<dbReference type="PANTHER" id="PTHR11069">
    <property type="entry name" value="GLUCOSYLCERAMIDASE"/>
    <property type="match status" value="1"/>
</dbReference>
<evidence type="ECO:0000256" key="4">
    <source>
        <dbReference type="SAM" id="SignalP"/>
    </source>
</evidence>
<feature type="domain" description="Glycosyl hydrolase family 30 beta sandwich" evidence="6">
    <location>
        <begin position="437"/>
        <end position="469"/>
    </location>
</feature>
<evidence type="ECO:0000313" key="8">
    <source>
        <dbReference type="Proteomes" id="UP000316270"/>
    </source>
</evidence>
<dbReference type="InterPro" id="IPR001139">
    <property type="entry name" value="Glyco_hydro_30"/>
</dbReference>
<dbReference type="GO" id="GO:0004348">
    <property type="term" value="F:glucosylceramidase activity"/>
    <property type="evidence" value="ECO:0007669"/>
    <property type="project" value="InterPro"/>
</dbReference>
<proteinExistence type="inferred from homology"/>
<dbReference type="AlphaFoldDB" id="A0A517L954"/>
<dbReference type="InterPro" id="IPR033452">
    <property type="entry name" value="GH30_C"/>
</dbReference>
<dbReference type="Pfam" id="PF17189">
    <property type="entry name" value="Glyco_hydro_30C"/>
    <property type="match status" value="1"/>
</dbReference>
<feature type="signal peptide" evidence="4">
    <location>
        <begin position="1"/>
        <end position="25"/>
    </location>
</feature>
<evidence type="ECO:0000313" key="7">
    <source>
        <dbReference type="EMBL" id="QDS72161.1"/>
    </source>
</evidence>
<evidence type="ECO:0000259" key="6">
    <source>
        <dbReference type="Pfam" id="PF17189"/>
    </source>
</evidence>
<reference evidence="7 8" key="1">
    <citation type="submission" date="2019-07" db="EMBL/GenBank/DDBJ databases">
        <title>Finished genome of Venturia effusa.</title>
        <authorList>
            <person name="Young C.A."/>
            <person name="Cox M.P."/>
            <person name="Ganley A.R.D."/>
            <person name="David W.J."/>
        </authorList>
    </citation>
    <scope>NUCLEOTIDE SEQUENCE [LARGE SCALE GENOMIC DNA]</scope>
    <source>
        <strain evidence="8">albino</strain>
    </source>
</reference>
<feature type="chain" id="PRO_5022180441" evidence="4">
    <location>
        <begin position="26"/>
        <end position="522"/>
    </location>
</feature>
<name>A0A517L954_9PEZI</name>
<evidence type="ECO:0000256" key="3">
    <source>
        <dbReference type="ARBA" id="ARBA00022801"/>
    </source>
</evidence>
<dbReference type="Proteomes" id="UP000316270">
    <property type="component" value="Chromosome 7"/>
</dbReference>
<dbReference type="InterPro" id="IPR049161">
    <property type="entry name" value="GH59_cat"/>
</dbReference>
<dbReference type="EMBL" id="CP042191">
    <property type="protein sequence ID" value="QDS72161.1"/>
    <property type="molecule type" value="Genomic_DNA"/>
</dbReference>
<evidence type="ECO:0000256" key="1">
    <source>
        <dbReference type="ARBA" id="ARBA00005382"/>
    </source>
</evidence>
<sequence length="522" mass="56566">MFIQLLLSSLAILSSLHPDPRFVHAIPTVNGTTANGQQDDYEQPPNKIALVRVDPSKTFQIFDGMGFAEAFRRCKIIYGSDGLSPANTEKVLDLLFSNTTGAGLTILRNGIGSASKFMYDWMVSIAPTSPGASGAEMTYQWDGDDNGQVKMTKDALARGAKMIYADAWSAPGYMKNNNNDSGGGSLCGVRNVTCASGDWRKPFAEYLVQYLKYYKQEGITIDHVGFLNEPEQNTTYASMLSTGEEAADFLKILYPILQASGLSTTIGCCDGEGWEGTREQLAGLQKEGAEDTLGIVTTHGYTSSPGAPFNTTKRVWQTEWADLMSPTTQAWYNSGSPGEGFTWAVNIHNAFVNSNVSAFLYWIGAGGTTTNSALILLHKDEVIVSKRLWAFAQYSRLIRPGARRIDATVVGISASSLRSSNKSPTTLVPRYAQPPQAELYASAFMNPDSSIVIHVINNSDVAICVDVQGVDTKKRIVTRYLTNEANDFTKMNSSSMAGGGCDMEVGGLIEKRSMMGITVGMT</sequence>
<dbReference type="PANTHER" id="PTHR11069:SF23">
    <property type="entry name" value="LYSOSOMAL ACID GLUCOSYLCERAMIDASE"/>
    <property type="match status" value="1"/>
</dbReference>
<keyword evidence="3" id="KW-0378">Hydrolase</keyword>
<dbReference type="STRING" id="50376.A0A517L954"/>
<dbReference type="Pfam" id="PF02057">
    <property type="entry name" value="Glyco_hydro_59"/>
    <property type="match status" value="1"/>
</dbReference>
<accession>A0A517L954</accession>
<dbReference type="InterPro" id="IPR013780">
    <property type="entry name" value="Glyco_hydro_b"/>
</dbReference>
<gene>
    <name evidence="7" type="ORF">FKW77_004531</name>
</gene>
<evidence type="ECO:0000259" key="5">
    <source>
        <dbReference type="Pfam" id="PF02057"/>
    </source>
</evidence>
<dbReference type="GO" id="GO:0006680">
    <property type="term" value="P:glucosylceramide catabolic process"/>
    <property type="evidence" value="ECO:0007669"/>
    <property type="project" value="TreeGrafter"/>
</dbReference>
<organism evidence="7 8">
    <name type="scientific">Venturia effusa</name>
    <dbReference type="NCBI Taxonomy" id="50376"/>
    <lineage>
        <taxon>Eukaryota</taxon>
        <taxon>Fungi</taxon>
        <taxon>Dikarya</taxon>
        <taxon>Ascomycota</taxon>
        <taxon>Pezizomycotina</taxon>
        <taxon>Dothideomycetes</taxon>
        <taxon>Pleosporomycetidae</taxon>
        <taxon>Venturiales</taxon>
        <taxon>Venturiaceae</taxon>
        <taxon>Venturia</taxon>
    </lineage>
</organism>
<keyword evidence="2 4" id="KW-0732">Signal</keyword>
<dbReference type="InterPro" id="IPR017853">
    <property type="entry name" value="GH"/>
</dbReference>
<dbReference type="OrthoDB" id="2012278at2759"/>
<dbReference type="GO" id="GO:0016020">
    <property type="term" value="C:membrane"/>
    <property type="evidence" value="ECO:0007669"/>
    <property type="project" value="GOC"/>
</dbReference>
<dbReference type="Gene3D" id="2.60.40.1180">
    <property type="entry name" value="Golgi alpha-mannosidase II"/>
    <property type="match status" value="1"/>
</dbReference>